<reference evidence="7 8" key="1">
    <citation type="submission" date="2017-12" db="EMBL/GenBank/DDBJ databases">
        <title>Complete genome sequence of Spiroplasma monobiae MQ-1 (ATCC 33825).</title>
        <authorList>
            <person name="Tsai Y.-M."/>
            <person name="Lo W.-S."/>
            <person name="Wu P.-S."/>
            <person name="Cho S.-T."/>
            <person name="Kuo C.-H."/>
        </authorList>
    </citation>
    <scope>NUCLEOTIDE SEQUENCE [LARGE SCALE GENOMIC DNA]</scope>
    <source>
        <strain evidence="7 8">MQ-1</strain>
    </source>
</reference>
<dbReference type="AlphaFoldDB" id="A0A2K9LTC3"/>
<comment type="subcellular location">
    <subcellularLocation>
        <location evidence="1">Membrane</location>
        <topology evidence="1">Multi-pass membrane protein</topology>
    </subcellularLocation>
</comment>
<gene>
    <name evidence="7" type="ORF">SMONO_v1c00930</name>
</gene>
<dbReference type="EMBL" id="CP025543">
    <property type="protein sequence ID" value="AUM62346.1"/>
    <property type="molecule type" value="Genomic_DNA"/>
</dbReference>
<evidence type="ECO:0000256" key="2">
    <source>
        <dbReference type="ARBA" id="ARBA00022692"/>
    </source>
</evidence>
<evidence type="ECO:0000313" key="8">
    <source>
        <dbReference type="Proteomes" id="UP000234790"/>
    </source>
</evidence>
<sequence length="232" mass="27430">MTHQEEKNIIEKSSHNLVQPHLGRIFFARLFDLIVCSIPTLILTFLNPITDLKTLFINLPVSQIVLFIYFILLPYFWKGNTIGKLIFSLRLIKDNNKKIKMKEIFFREFYFLYIPLVIQLVIQLIIGLIIFTSDDPENIKSLSFIVTTIRNIGFTFLAIWFIYIPITIYLQKEHISAVDLKLNTKVYYLEKVLIINKREKSKNHIHLQKDRPGNFDLEEIDKIIDQDKDLNN</sequence>
<evidence type="ECO:0000256" key="4">
    <source>
        <dbReference type="ARBA" id="ARBA00023136"/>
    </source>
</evidence>
<organism evidence="7 8">
    <name type="scientific">Spiroplasma monobiae MQ-1</name>
    <dbReference type="NCBI Taxonomy" id="1336748"/>
    <lineage>
        <taxon>Bacteria</taxon>
        <taxon>Bacillati</taxon>
        <taxon>Mycoplasmatota</taxon>
        <taxon>Mollicutes</taxon>
        <taxon>Entomoplasmatales</taxon>
        <taxon>Spiroplasmataceae</taxon>
        <taxon>Spiroplasma</taxon>
    </lineage>
</organism>
<evidence type="ECO:0000256" key="5">
    <source>
        <dbReference type="SAM" id="Phobius"/>
    </source>
</evidence>
<accession>A0A2K9LTC3</accession>
<feature type="transmembrane region" description="Helical" evidence="5">
    <location>
        <begin position="110"/>
        <end position="132"/>
    </location>
</feature>
<dbReference type="GO" id="GO:0016020">
    <property type="term" value="C:membrane"/>
    <property type="evidence" value="ECO:0007669"/>
    <property type="project" value="UniProtKB-SubCell"/>
</dbReference>
<feature type="transmembrane region" description="Helical" evidence="5">
    <location>
        <begin position="30"/>
        <end position="49"/>
    </location>
</feature>
<keyword evidence="8" id="KW-1185">Reference proteome</keyword>
<dbReference type="Pfam" id="PF06271">
    <property type="entry name" value="RDD"/>
    <property type="match status" value="1"/>
</dbReference>
<evidence type="ECO:0000256" key="1">
    <source>
        <dbReference type="ARBA" id="ARBA00004141"/>
    </source>
</evidence>
<feature type="domain" description="RDD" evidence="6">
    <location>
        <begin position="22"/>
        <end position="132"/>
    </location>
</feature>
<proteinExistence type="predicted"/>
<dbReference type="KEGG" id="smoo:SMONO_v1c00930"/>
<dbReference type="Proteomes" id="UP000234790">
    <property type="component" value="Chromosome"/>
</dbReference>
<dbReference type="OrthoDB" id="392036at2"/>
<keyword evidence="4 5" id="KW-0472">Membrane</keyword>
<evidence type="ECO:0000256" key="3">
    <source>
        <dbReference type="ARBA" id="ARBA00022989"/>
    </source>
</evidence>
<keyword evidence="3 5" id="KW-1133">Transmembrane helix</keyword>
<dbReference type="RefSeq" id="WP_101780399.1">
    <property type="nucleotide sequence ID" value="NZ_CP025543.1"/>
</dbReference>
<protein>
    <recommendedName>
        <fullName evidence="6">RDD domain-containing protein</fullName>
    </recommendedName>
</protein>
<evidence type="ECO:0000313" key="7">
    <source>
        <dbReference type="EMBL" id="AUM62346.1"/>
    </source>
</evidence>
<evidence type="ECO:0000259" key="6">
    <source>
        <dbReference type="Pfam" id="PF06271"/>
    </source>
</evidence>
<keyword evidence="2 5" id="KW-0812">Transmembrane</keyword>
<name>A0A2K9LTC3_SPISQ</name>
<feature type="transmembrane region" description="Helical" evidence="5">
    <location>
        <begin position="152"/>
        <end position="170"/>
    </location>
</feature>
<dbReference type="InterPro" id="IPR010432">
    <property type="entry name" value="RDD"/>
</dbReference>